<protein>
    <submittedName>
        <fullName evidence="1">Uncharacterized protein</fullName>
    </submittedName>
</protein>
<name>A0A328ATQ5_9CAUL</name>
<proteinExistence type="predicted"/>
<keyword evidence="2" id="KW-1185">Reference proteome</keyword>
<sequence>MRSLSLAAPWSVLLSVADVEALAPCWSAEVWPLAWVSAVAEPVVSVVAEVEEPQVEPVAPVAADPVELVAGAVLELVAGAL</sequence>
<gene>
    <name evidence="1" type="ORF">DJ018_08785</name>
</gene>
<dbReference type="EMBL" id="QFYR01000001">
    <property type="protein sequence ID" value="RAK57987.1"/>
    <property type="molecule type" value="Genomic_DNA"/>
</dbReference>
<evidence type="ECO:0000313" key="1">
    <source>
        <dbReference type="EMBL" id="RAK57987.1"/>
    </source>
</evidence>
<organism evidence="1 2">
    <name type="scientific">Phenylobacterium deserti</name>
    <dbReference type="NCBI Taxonomy" id="1914756"/>
    <lineage>
        <taxon>Bacteria</taxon>
        <taxon>Pseudomonadati</taxon>
        <taxon>Pseudomonadota</taxon>
        <taxon>Alphaproteobacteria</taxon>
        <taxon>Caulobacterales</taxon>
        <taxon>Caulobacteraceae</taxon>
        <taxon>Phenylobacterium</taxon>
    </lineage>
</organism>
<dbReference type="Proteomes" id="UP000249725">
    <property type="component" value="Unassembled WGS sequence"/>
</dbReference>
<evidence type="ECO:0000313" key="2">
    <source>
        <dbReference type="Proteomes" id="UP000249725"/>
    </source>
</evidence>
<dbReference type="AlphaFoldDB" id="A0A328ATQ5"/>
<reference evidence="2" key="1">
    <citation type="submission" date="2018-05" db="EMBL/GenBank/DDBJ databases">
        <authorList>
            <person name="Li X."/>
        </authorList>
    </citation>
    <scope>NUCLEOTIDE SEQUENCE [LARGE SCALE GENOMIC DNA]</scope>
    <source>
        <strain evidence="2">YIM 73061</strain>
    </source>
</reference>
<comment type="caution">
    <text evidence="1">The sequence shown here is derived from an EMBL/GenBank/DDBJ whole genome shotgun (WGS) entry which is preliminary data.</text>
</comment>
<accession>A0A328ATQ5</accession>